<dbReference type="InterPro" id="IPR013766">
    <property type="entry name" value="Thioredoxin_domain"/>
</dbReference>
<organism evidence="3 4">
    <name type="scientific">Porphyromonas cangingivalis</name>
    <dbReference type="NCBI Taxonomy" id="36874"/>
    <lineage>
        <taxon>Bacteria</taxon>
        <taxon>Pseudomonadati</taxon>
        <taxon>Bacteroidota</taxon>
        <taxon>Bacteroidia</taxon>
        <taxon>Bacteroidales</taxon>
        <taxon>Porphyromonadaceae</taxon>
        <taxon>Porphyromonas</taxon>
    </lineage>
</organism>
<protein>
    <recommendedName>
        <fullName evidence="2">Thioredoxin domain-containing protein</fullName>
    </recommendedName>
</protein>
<dbReference type="PROSITE" id="PS51352">
    <property type="entry name" value="THIOREDOXIN_2"/>
    <property type="match status" value="1"/>
</dbReference>
<dbReference type="OrthoDB" id="9794348at2"/>
<evidence type="ECO:0000313" key="4">
    <source>
        <dbReference type="Proteomes" id="UP000030125"/>
    </source>
</evidence>
<sequence length="156" mass="17720">MKKLLLLTLLCFLPLLGAKAQNIQVENLKGEKILFSEIIKGDMPVVVSFWATWCKPCMMEMEAFKEIQDEWDGKVRIVSISIDDSRSKSKVPSLVKGRSLPFEIFLDPNKSLYNSLNALGVPYTFIFHKGKQVYSHSGYTPGDEEVVIEKALKYTK</sequence>
<reference evidence="3 4" key="1">
    <citation type="submission" date="2014-08" db="EMBL/GenBank/DDBJ databases">
        <title>Porphyromonas cangingivalis strain:COT-109_OH1386 Genome sequencing.</title>
        <authorList>
            <person name="Wallis C."/>
            <person name="Deusch O."/>
            <person name="O'Flynn C."/>
            <person name="Davis I."/>
            <person name="Jospin G."/>
            <person name="Darling A.E."/>
            <person name="Coil D.A."/>
            <person name="Alexiev A."/>
            <person name="Horsfall A."/>
            <person name="Kirkwood N."/>
            <person name="Harris S."/>
            <person name="Eisen J.A."/>
        </authorList>
    </citation>
    <scope>NUCLEOTIDE SEQUENCE [LARGE SCALE GENOMIC DNA]</scope>
    <source>
        <strain evidence="4">COT-109 OH1386</strain>
    </source>
</reference>
<name>A0A0A2ERN8_PORCN</name>
<dbReference type="GO" id="GO:0016491">
    <property type="term" value="F:oxidoreductase activity"/>
    <property type="evidence" value="ECO:0007669"/>
    <property type="project" value="InterPro"/>
</dbReference>
<feature type="domain" description="Thioredoxin" evidence="2">
    <location>
        <begin position="14"/>
        <end position="156"/>
    </location>
</feature>
<dbReference type="SUPFAM" id="SSF52833">
    <property type="entry name" value="Thioredoxin-like"/>
    <property type="match status" value="1"/>
</dbReference>
<dbReference type="PANTHER" id="PTHR42852:SF13">
    <property type="entry name" value="PROTEIN DIPZ"/>
    <property type="match status" value="1"/>
</dbReference>
<dbReference type="InterPro" id="IPR036249">
    <property type="entry name" value="Thioredoxin-like_sf"/>
</dbReference>
<keyword evidence="1" id="KW-0732">Signal</keyword>
<dbReference type="Pfam" id="PF00578">
    <property type="entry name" value="AhpC-TSA"/>
    <property type="match status" value="1"/>
</dbReference>
<dbReference type="EMBL" id="JQJD01000043">
    <property type="protein sequence ID" value="KGN80332.1"/>
    <property type="molecule type" value="Genomic_DNA"/>
</dbReference>
<evidence type="ECO:0000259" key="2">
    <source>
        <dbReference type="PROSITE" id="PS51352"/>
    </source>
</evidence>
<dbReference type="eggNOG" id="COG0526">
    <property type="taxonomic scope" value="Bacteria"/>
</dbReference>
<dbReference type="STRING" id="36874.HQ34_01345"/>
<accession>A0A0A2ERN8</accession>
<dbReference type="PANTHER" id="PTHR42852">
    <property type="entry name" value="THIOL:DISULFIDE INTERCHANGE PROTEIN DSBE"/>
    <property type="match status" value="1"/>
</dbReference>
<dbReference type="Proteomes" id="UP000030125">
    <property type="component" value="Unassembled WGS sequence"/>
</dbReference>
<keyword evidence="4" id="KW-1185">Reference proteome</keyword>
<dbReference type="CDD" id="cd02966">
    <property type="entry name" value="TlpA_like_family"/>
    <property type="match status" value="1"/>
</dbReference>
<dbReference type="GO" id="GO:0016209">
    <property type="term" value="F:antioxidant activity"/>
    <property type="evidence" value="ECO:0007669"/>
    <property type="project" value="InterPro"/>
</dbReference>
<proteinExistence type="predicted"/>
<dbReference type="InterPro" id="IPR050553">
    <property type="entry name" value="Thioredoxin_ResA/DsbE_sf"/>
</dbReference>
<evidence type="ECO:0000256" key="1">
    <source>
        <dbReference type="SAM" id="SignalP"/>
    </source>
</evidence>
<dbReference type="RefSeq" id="WP_036851853.1">
    <property type="nucleotide sequence ID" value="NZ_JQJD01000043.1"/>
</dbReference>
<dbReference type="InterPro" id="IPR000866">
    <property type="entry name" value="AhpC/TSA"/>
</dbReference>
<evidence type="ECO:0000313" key="3">
    <source>
        <dbReference type="EMBL" id="KGN80332.1"/>
    </source>
</evidence>
<gene>
    <name evidence="3" type="ORF">HQ35_06560</name>
</gene>
<dbReference type="Gene3D" id="3.40.30.10">
    <property type="entry name" value="Glutaredoxin"/>
    <property type="match status" value="1"/>
</dbReference>
<dbReference type="AlphaFoldDB" id="A0A0A2ERN8"/>
<feature type="chain" id="PRO_5001987096" description="Thioredoxin domain-containing protein" evidence="1">
    <location>
        <begin position="21"/>
        <end position="156"/>
    </location>
</feature>
<feature type="signal peptide" evidence="1">
    <location>
        <begin position="1"/>
        <end position="20"/>
    </location>
</feature>
<comment type="caution">
    <text evidence="3">The sequence shown here is derived from an EMBL/GenBank/DDBJ whole genome shotgun (WGS) entry which is preliminary data.</text>
</comment>